<evidence type="ECO:0000313" key="3">
    <source>
        <dbReference type="Proteomes" id="UP000812966"/>
    </source>
</evidence>
<evidence type="ECO:0000259" key="1">
    <source>
        <dbReference type="Pfam" id="PF04112"/>
    </source>
</evidence>
<keyword evidence="3" id="KW-1185">Reference proteome</keyword>
<accession>A0A8K0JJZ3</accession>
<evidence type="ECO:0000313" key="2">
    <source>
        <dbReference type="EMBL" id="KAG7532096.1"/>
    </source>
</evidence>
<dbReference type="PANTHER" id="PTHR21373:SF0">
    <property type="entry name" value="N-ALPHA-ACETYLTRANSFERASE 35, NATC AUXILIARY SUBUNIT"/>
    <property type="match status" value="1"/>
</dbReference>
<protein>
    <recommendedName>
        <fullName evidence="1">NAA35-like N-terminal domain-containing protein</fullName>
    </recommendedName>
</protein>
<dbReference type="InterPro" id="IPR007244">
    <property type="entry name" value="Naa35_N"/>
</dbReference>
<dbReference type="AlphaFoldDB" id="A0A8K0JJZ3"/>
<dbReference type="OrthoDB" id="269405at2759"/>
<name>A0A8K0JJZ3_9TREE</name>
<dbReference type="PANTHER" id="PTHR21373">
    <property type="entry name" value="GLUCOSE REPRESSIBLE PROTEIN MAK10"/>
    <property type="match status" value="1"/>
</dbReference>
<comment type="caution">
    <text evidence="2">The sequence shown here is derived from an EMBL/GenBank/DDBJ whole genome shotgun (WGS) entry which is preliminary data.</text>
</comment>
<dbReference type="EMBL" id="JABELV010000074">
    <property type="protein sequence ID" value="KAG7532096.1"/>
    <property type="molecule type" value="Genomic_DNA"/>
</dbReference>
<feature type="domain" description="NAA35-like N-terminal" evidence="1">
    <location>
        <begin position="27"/>
        <end position="172"/>
    </location>
</feature>
<dbReference type="GO" id="GO:0031417">
    <property type="term" value="C:NatC complex"/>
    <property type="evidence" value="ECO:0007669"/>
    <property type="project" value="InterPro"/>
</dbReference>
<dbReference type="Pfam" id="PF04112">
    <property type="entry name" value="Mak10"/>
    <property type="match status" value="1"/>
</dbReference>
<reference evidence="2" key="1">
    <citation type="submission" date="2020-04" db="EMBL/GenBank/DDBJ databases">
        <title>Analysis of mating type loci in Filobasidium floriforme.</title>
        <authorList>
            <person name="Nowrousian M."/>
        </authorList>
    </citation>
    <scope>NUCLEOTIDE SEQUENCE</scope>
    <source>
        <strain evidence="2">CBS 6242</strain>
    </source>
</reference>
<gene>
    <name evidence="2" type="ORF">FFLO_03838</name>
</gene>
<proteinExistence type="predicted"/>
<dbReference type="Proteomes" id="UP000812966">
    <property type="component" value="Unassembled WGS sequence"/>
</dbReference>
<dbReference type="InterPro" id="IPR057983">
    <property type="entry name" value="NAA35-like_N"/>
</dbReference>
<organism evidence="2 3">
    <name type="scientific">Filobasidium floriforme</name>
    <dbReference type="NCBI Taxonomy" id="5210"/>
    <lineage>
        <taxon>Eukaryota</taxon>
        <taxon>Fungi</taxon>
        <taxon>Dikarya</taxon>
        <taxon>Basidiomycota</taxon>
        <taxon>Agaricomycotina</taxon>
        <taxon>Tremellomycetes</taxon>
        <taxon>Filobasidiales</taxon>
        <taxon>Filobasidiaceae</taxon>
        <taxon>Filobasidium</taxon>
    </lineage>
</organism>
<sequence length="746" mass="83933">MTGADLLPPMRDVTSQFLSACQGLQFGEMVKIPDLGMMEAMNALVMLDPRMDSGCSSSNDEDNEKAEDELCGLDLSPAVVCEIMDRLMRLEMTYHTGAPLVQTLFTSRYLLQLNPLTSPLLQAQSGTDNNLLYHVIIPYMHALRLCMYLVWNELTRGHVYDGEDFMSDTAGLWEGGKEWSVPRLHERGRGGNGMRAGSAGAGMREEEGMDILGYDECDLMLEDVVERIDAGVEWLDSAGYPEEEVAQLRARIGFRKNLLSHLIVVLAASYETMPIPYPTKPISESYHTLEPFLTRPTAMNEEEQAMVDRTFDGAVYARFRQIMPLPKIEILEGKRFTDRLGDLVRDMELCERLARDGDLDEWERELIALSVGERPTLPFVRSCLVSNLTPTPITLVTGLALPRSAIRDHFFKQAGIGLDELEQIGEVIAMDDPAAGRDFERWQKLLSGHWLGYLLNLLHNRSRTRRSLLSSMENWDDLRGKLPRSPAFRQTDLDTLEKALERQRLFMGLLGMLGGLDNELWPPGPVGRGEDGKLGAGGQPEQLAMIFWWIKNIAERYLEIVEPGESIKADDWKTLWMSSWSRISNGMFLALSSIEQRELKSIHAAPPAGKSRMLRPRTKDIFDIRFKHFTGAGPSLLGRERLTACWSQWRTEWTSLKTNPYEKEIPGAAFVHQAIAVLESLVETLHGGLFKTLCITVGERLESLLVFLSNPERVHMAMPSLTQLEGDCLPCFLLWIPVTSTKPGSG</sequence>